<dbReference type="GO" id="GO:0052629">
    <property type="term" value="F:phosphatidylinositol-3,5-bisphosphate 3-phosphatase activity"/>
    <property type="evidence" value="ECO:0007669"/>
    <property type="project" value="TreeGrafter"/>
</dbReference>
<dbReference type="AlphaFoldDB" id="A0A183J563"/>
<gene>
    <name evidence="3" type="ORF">SBAD_LOCUS11011</name>
</gene>
<dbReference type="GO" id="GO:0019903">
    <property type="term" value="F:protein phosphatase binding"/>
    <property type="evidence" value="ECO:0007669"/>
    <property type="project" value="TreeGrafter"/>
</dbReference>
<name>A0A183J563_9BILA</name>
<sequence>MQFGDVNQRSPVFLQWLDCVHHLLKRYPCSFQFNETYLTKLAQHAYSGLFGTFVCNSMCERLKQNVLSRTFSVWAYLSSNSLQFTNVLYSCDGSVLVPNFRLRDVAEVWRTMYYPVNDPCHAQSVAAGRDSTIAVDDKHIDRSVQRSHSCDSIASSGGMLNDHGANCAGVGGQFSVPLLHRTGSESNMTPLLKSSMYDNGSDVAQGAEVVKVVVTGTDLHMNGDATVDEDAIETMRNMLDTVNFDTRDSTANDATGLVVADRMSNGSGAQYNGLMAADLVIDDGDFDLRHQGALASVTDKGCGATDSDRVLPGYKDLVGGVFGSNCDTSTSTTDISDSSVKRFVAALDSKCHVHNRRGDHEDNENDEEELLPTTRPRCDVYLSSVSFSKHGGEHRNSYTSRTTFSTDGKLLPPAKRLIDVDGLIKIDDPVQSKVRDIVVRYHSENCYSSADRIRFSDSVVQVGFCPNTSTGLGAYRDFDT</sequence>
<dbReference type="Pfam" id="PF06602">
    <property type="entry name" value="Myotub-related"/>
    <property type="match status" value="1"/>
</dbReference>
<dbReference type="GO" id="GO:0046856">
    <property type="term" value="P:phosphatidylinositol dephosphorylation"/>
    <property type="evidence" value="ECO:0007669"/>
    <property type="project" value="TreeGrafter"/>
</dbReference>
<dbReference type="InterPro" id="IPR029021">
    <property type="entry name" value="Prot-tyrosine_phosphatase-like"/>
</dbReference>
<dbReference type="PANTHER" id="PTHR10807">
    <property type="entry name" value="MYOTUBULARIN-RELATED"/>
    <property type="match status" value="1"/>
</dbReference>
<dbReference type="GO" id="GO:0004438">
    <property type="term" value="F:phosphatidylinositol-3-phosphate phosphatase activity"/>
    <property type="evidence" value="ECO:0007669"/>
    <property type="project" value="TreeGrafter"/>
</dbReference>
<dbReference type="InterPro" id="IPR030564">
    <property type="entry name" value="Myotubularin"/>
</dbReference>
<evidence type="ECO:0000256" key="1">
    <source>
        <dbReference type="ARBA" id="ARBA00007471"/>
    </source>
</evidence>
<feature type="domain" description="Myotubularin phosphatase" evidence="2">
    <location>
        <begin position="1"/>
        <end position="113"/>
    </location>
</feature>
<dbReference type="InterPro" id="IPR010569">
    <property type="entry name" value="Myotubularin-like_Pase_dom"/>
</dbReference>
<dbReference type="GO" id="GO:0016020">
    <property type="term" value="C:membrane"/>
    <property type="evidence" value="ECO:0007669"/>
    <property type="project" value="TreeGrafter"/>
</dbReference>
<keyword evidence="4" id="KW-1185">Reference proteome</keyword>
<evidence type="ECO:0000313" key="4">
    <source>
        <dbReference type="Proteomes" id="UP000270296"/>
    </source>
</evidence>
<protein>
    <submittedName>
        <fullName evidence="5">Myotubularin phosphatase domain-containing protein</fullName>
    </submittedName>
</protein>
<evidence type="ECO:0000313" key="3">
    <source>
        <dbReference type="EMBL" id="VDP36418.1"/>
    </source>
</evidence>
<dbReference type="PROSITE" id="PS51339">
    <property type="entry name" value="PPASE_MYOTUBULARIN"/>
    <property type="match status" value="1"/>
</dbReference>
<accession>A0A183J563</accession>
<dbReference type="OrthoDB" id="271628at2759"/>
<dbReference type="SUPFAM" id="SSF52799">
    <property type="entry name" value="(Phosphotyrosine protein) phosphatases II"/>
    <property type="match status" value="1"/>
</dbReference>
<dbReference type="GO" id="GO:0005737">
    <property type="term" value="C:cytoplasm"/>
    <property type="evidence" value="ECO:0007669"/>
    <property type="project" value="TreeGrafter"/>
</dbReference>
<proteinExistence type="inferred from homology"/>
<dbReference type="GO" id="GO:0010506">
    <property type="term" value="P:regulation of autophagy"/>
    <property type="evidence" value="ECO:0007669"/>
    <property type="project" value="TreeGrafter"/>
</dbReference>
<dbReference type="EMBL" id="UZAM01014926">
    <property type="protein sequence ID" value="VDP36418.1"/>
    <property type="molecule type" value="Genomic_DNA"/>
</dbReference>
<dbReference type="WBParaSite" id="SBAD_0001138701-mRNA-1">
    <property type="protein sequence ID" value="SBAD_0001138701-mRNA-1"/>
    <property type="gene ID" value="SBAD_0001138701"/>
</dbReference>
<evidence type="ECO:0000313" key="5">
    <source>
        <dbReference type="WBParaSite" id="SBAD_0001138701-mRNA-1"/>
    </source>
</evidence>
<dbReference type="Proteomes" id="UP000270296">
    <property type="component" value="Unassembled WGS sequence"/>
</dbReference>
<reference evidence="5" key="1">
    <citation type="submission" date="2016-06" db="UniProtKB">
        <authorList>
            <consortium name="WormBaseParasite"/>
        </authorList>
    </citation>
    <scope>IDENTIFICATION</scope>
</reference>
<evidence type="ECO:0000259" key="2">
    <source>
        <dbReference type="PROSITE" id="PS51339"/>
    </source>
</evidence>
<comment type="similarity">
    <text evidence="1">Belongs to the protein-tyrosine phosphatase family. Non-receptor class myotubularin subfamily.</text>
</comment>
<organism evidence="5">
    <name type="scientific">Soboliphyme baturini</name>
    <dbReference type="NCBI Taxonomy" id="241478"/>
    <lineage>
        <taxon>Eukaryota</taxon>
        <taxon>Metazoa</taxon>
        <taxon>Ecdysozoa</taxon>
        <taxon>Nematoda</taxon>
        <taxon>Enoplea</taxon>
        <taxon>Dorylaimia</taxon>
        <taxon>Dioctophymatida</taxon>
        <taxon>Dioctophymatoidea</taxon>
        <taxon>Soboliphymatidae</taxon>
        <taxon>Soboliphyme</taxon>
    </lineage>
</organism>
<reference evidence="3 4" key="2">
    <citation type="submission" date="2018-11" db="EMBL/GenBank/DDBJ databases">
        <authorList>
            <consortium name="Pathogen Informatics"/>
        </authorList>
    </citation>
    <scope>NUCLEOTIDE SEQUENCE [LARGE SCALE GENOMIC DNA]</scope>
</reference>
<dbReference type="PANTHER" id="PTHR10807:SF75">
    <property type="entry name" value="PHOSPHATIDYLINOSITOL-3-PHOSPHATE PHOSPHATASE"/>
    <property type="match status" value="1"/>
</dbReference>